<evidence type="ECO:0000313" key="3">
    <source>
        <dbReference type="EMBL" id="KAE8975071.1"/>
    </source>
</evidence>
<evidence type="ECO:0000313" key="6">
    <source>
        <dbReference type="Proteomes" id="UP000434957"/>
    </source>
</evidence>
<evidence type="ECO:0000256" key="1">
    <source>
        <dbReference type="SAM" id="SignalP"/>
    </source>
</evidence>
<dbReference type="AlphaFoldDB" id="A0A6A3HZJ1"/>
<evidence type="ECO:0008006" key="8">
    <source>
        <dbReference type="Google" id="ProtNLM"/>
    </source>
</evidence>
<evidence type="ECO:0000313" key="4">
    <source>
        <dbReference type="EMBL" id="KAE9283795.1"/>
    </source>
</evidence>
<dbReference type="Proteomes" id="UP000434957">
    <property type="component" value="Unassembled WGS sequence"/>
</dbReference>
<feature type="signal peptide" evidence="1">
    <location>
        <begin position="1"/>
        <end position="20"/>
    </location>
</feature>
<accession>A0A6A3HZJ1</accession>
<proteinExistence type="predicted"/>
<dbReference type="EMBL" id="QXFU01003615">
    <property type="protein sequence ID" value="KAE8974002.1"/>
    <property type="molecule type" value="Genomic_DNA"/>
</dbReference>
<dbReference type="EMBL" id="QXFV01003636">
    <property type="protein sequence ID" value="KAE8975071.1"/>
    <property type="molecule type" value="Genomic_DNA"/>
</dbReference>
<reference evidence="5 7" key="1">
    <citation type="submission" date="2018-09" db="EMBL/GenBank/DDBJ databases">
        <title>Genomic investigation of the strawberry pathogen Phytophthora fragariae indicates pathogenicity is determined by transcriptional variation in three key races.</title>
        <authorList>
            <person name="Adams T.M."/>
            <person name="Armitage A.D."/>
            <person name="Sobczyk M.K."/>
            <person name="Bates H.J."/>
            <person name="Dunwell J.M."/>
            <person name="Nellist C.F."/>
            <person name="Harrison R.J."/>
        </authorList>
    </citation>
    <scope>NUCLEOTIDE SEQUENCE [LARGE SCALE GENOMIC DNA]</scope>
    <source>
        <strain evidence="3 5">SCRP249</strain>
        <strain evidence="2 7">SCRP324</strain>
        <strain evidence="4 6">SCRP333</strain>
    </source>
</reference>
<protein>
    <recommendedName>
        <fullName evidence="8">RxLR effector protein</fullName>
    </recommendedName>
</protein>
<keyword evidence="1" id="KW-0732">Signal</keyword>
<dbReference type="Proteomes" id="UP000435112">
    <property type="component" value="Unassembled WGS sequence"/>
</dbReference>
<evidence type="ECO:0000313" key="2">
    <source>
        <dbReference type="EMBL" id="KAE8974002.1"/>
    </source>
</evidence>
<dbReference type="EMBL" id="QXFT01003649">
    <property type="protein sequence ID" value="KAE9283795.1"/>
    <property type="molecule type" value="Genomic_DNA"/>
</dbReference>
<evidence type="ECO:0000313" key="5">
    <source>
        <dbReference type="Proteomes" id="UP000429607"/>
    </source>
</evidence>
<sequence>MFKWTLLLLVALSLLVSIDAITAPAERSAAKLSASSGNYDKRSLRGFMASDETATEERGTAEAAQKLKCMLSTTKLGQKLAASKQVRVAKREAFVKKLLDDGADFETLFKNKVTKDELYQGLHITEADFPYANPGLISSKLRKSLGYSRYVNDIRGIYYYM</sequence>
<dbReference type="OrthoDB" id="128573at2759"/>
<evidence type="ECO:0000313" key="7">
    <source>
        <dbReference type="Proteomes" id="UP000435112"/>
    </source>
</evidence>
<keyword evidence="6" id="KW-1185">Reference proteome</keyword>
<comment type="caution">
    <text evidence="3">The sequence shown here is derived from an EMBL/GenBank/DDBJ whole genome shotgun (WGS) entry which is preliminary data.</text>
</comment>
<dbReference type="Proteomes" id="UP000429607">
    <property type="component" value="Unassembled WGS sequence"/>
</dbReference>
<gene>
    <name evidence="3" type="ORF">PR001_g25816</name>
    <name evidence="2" type="ORF">PR002_g26040</name>
    <name evidence="4" type="ORF">PR003_g27027</name>
</gene>
<feature type="chain" id="PRO_5036379695" description="RxLR effector protein" evidence="1">
    <location>
        <begin position="21"/>
        <end position="161"/>
    </location>
</feature>
<name>A0A6A3HZJ1_9STRA</name>
<organism evidence="3 5">
    <name type="scientific">Phytophthora rubi</name>
    <dbReference type="NCBI Taxonomy" id="129364"/>
    <lineage>
        <taxon>Eukaryota</taxon>
        <taxon>Sar</taxon>
        <taxon>Stramenopiles</taxon>
        <taxon>Oomycota</taxon>
        <taxon>Peronosporomycetes</taxon>
        <taxon>Peronosporales</taxon>
        <taxon>Peronosporaceae</taxon>
        <taxon>Phytophthora</taxon>
    </lineage>
</organism>